<dbReference type="Proteomes" id="UP001079657">
    <property type="component" value="Unassembled WGS sequence"/>
</dbReference>
<dbReference type="EMBL" id="JAPQES010000002">
    <property type="protein sequence ID" value="MCY6370769.1"/>
    <property type="molecule type" value="Genomic_DNA"/>
</dbReference>
<name>A0ABT4CS10_9CLOT</name>
<organism evidence="1 2">
    <name type="scientific">Clostridium ganghwense</name>
    <dbReference type="NCBI Taxonomy" id="312089"/>
    <lineage>
        <taxon>Bacteria</taxon>
        <taxon>Bacillati</taxon>
        <taxon>Bacillota</taxon>
        <taxon>Clostridia</taxon>
        <taxon>Eubacteriales</taxon>
        <taxon>Clostridiaceae</taxon>
        <taxon>Clostridium</taxon>
    </lineage>
</organism>
<keyword evidence="2" id="KW-1185">Reference proteome</keyword>
<evidence type="ECO:0000313" key="1">
    <source>
        <dbReference type="EMBL" id="MCY6370769.1"/>
    </source>
</evidence>
<accession>A0ABT4CS10</accession>
<reference evidence="1" key="1">
    <citation type="submission" date="2022-12" db="EMBL/GenBank/DDBJ databases">
        <authorList>
            <person name="Wang J."/>
        </authorList>
    </citation>
    <scope>NUCLEOTIDE SEQUENCE</scope>
    <source>
        <strain evidence="1">HY-42-06</strain>
    </source>
</reference>
<protein>
    <submittedName>
        <fullName evidence="1">Uncharacterized protein</fullName>
    </submittedName>
</protein>
<proteinExistence type="predicted"/>
<comment type="caution">
    <text evidence="1">The sequence shown here is derived from an EMBL/GenBank/DDBJ whole genome shotgun (WGS) entry which is preliminary data.</text>
</comment>
<evidence type="ECO:0000313" key="2">
    <source>
        <dbReference type="Proteomes" id="UP001079657"/>
    </source>
</evidence>
<sequence>MKSLFNTRDISKYIKDNYNKIFLVDGEKVELLRDNVRKDLLIKADTFLKVGENKEFVKYKIIERMIDNRNNIFLFVKRIEIMDL</sequence>
<dbReference type="RefSeq" id="WP_268049594.1">
    <property type="nucleotide sequence ID" value="NZ_JAPQES010000002.1"/>
</dbReference>
<gene>
    <name evidence="1" type="ORF">OXH55_09020</name>
</gene>